<sequence length="141" mass="16065">MSDHEHLRQFEDQSLPLDLWHHRAHLKVAYLYLSRFPFEEALNRLRSGIRAYNAAHGIGDTPTGGYHETMTCAWCHLVHTTLRQFGPAASSDAFLDAQTQLKDKRVLLLFYSRDLIMSPEAKSSFIPPDLAPLPQPLDPRA</sequence>
<dbReference type="RefSeq" id="WP_341404403.1">
    <property type="nucleotide sequence ID" value="NZ_JBBUKT010000003.1"/>
</dbReference>
<evidence type="ECO:0000313" key="1">
    <source>
        <dbReference type="EMBL" id="MEK7950802.1"/>
    </source>
</evidence>
<gene>
    <name evidence="1" type="ORF">WKV53_09860</name>
</gene>
<keyword evidence="2" id="KW-1185">Reference proteome</keyword>
<protein>
    <submittedName>
        <fullName evidence="1">Uncharacterized protein</fullName>
    </submittedName>
</protein>
<comment type="caution">
    <text evidence="1">The sequence shown here is derived from an EMBL/GenBank/DDBJ whole genome shotgun (WGS) entry which is preliminary data.</text>
</comment>
<proteinExistence type="predicted"/>
<reference evidence="1 2" key="1">
    <citation type="submission" date="2024-04" db="EMBL/GenBank/DDBJ databases">
        <title>Luteolibacter sp. isolated from soil.</title>
        <authorList>
            <person name="An J."/>
        </authorList>
    </citation>
    <scope>NUCLEOTIDE SEQUENCE [LARGE SCALE GENOMIC DNA]</scope>
    <source>
        <strain evidence="1 2">Y139</strain>
    </source>
</reference>
<dbReference type="EMBL" id="JBBUKT010000003">
    <property type="protein sequence ID" value="MEK7950802.1"/>
    <property type="molecule type" value="Genomic_DNA"/>
</dbReference>
<organism evidence="1 2">
    <name type="scientific">Luteolibacter soli</name>
    <dbReference type="NCBI Taxonomy" id="3135280"/>
    <lineage>
        <taxon>Bacteria</taxon>
        <taxon>Pseudomonadati</taxon>
        <taxon>Verrucomicrobiota</taxon>
        <taxon>Verrucomicrobiia</taxon>
        <taxon>Verrucomicrobiales</taxon>
        <taxon>Verrucomicrobiaceae</taxon>
        <taxon>Luteolibacter</taxon>
    </lineage>
</organism>
<dbReference type="Proteomes" id="UP001371305">
    <property type="component" value="Unassembled WGS sequence"/>
</dbReference>
<name>A0ABU9AST7_9BACT</name>
<accession>A0ABU9AST7</accession>
<evidence type="ECO:0000313" key="2">
    <source>
        <dbReference type="Proteomes" id="UP001371305"/>
    </source>
</evidence>